<evidence type="ECO:0008006" key="3">
    <source>
        <dbReference type="Google" id="ProtNLM"/>
    </source>
</evidence>
<dbReference type="EMBL" id="BNJG01000003">
    <property type="protein sequence ID" value="GHO59609.1"/>
    <property type="molecule type" value="Genomic_DNA"/>
</dbReference>
<gene>
    <name evidence="1" type="ORF">KSB_80840</name>
</gene>
<accession>A0ABQ3V360</accession>
<name>A0ABQ3V360_9CHLR</name>
<protein>
    <recommendedName>
        <fullName evidence="3">MalT-like TPR region domain-containing protein</fullName>
    </recommendedName>
</protein>
<keyword evidence="2" id="KW-1185">Reference proteome</keyword>
<evidence type="ECO:0000313" key="1">
    <source>
        <dbReference type="EMBL" id="GHO59609.1"/>
    </source>
</evidence>
<comment type="caution">
    <text evidence="1">The sequence shown here is derived from an EMBL/GenBank/DDBJ whole genome shotgun (WGS) entry which is preliminary data.</text>
</comment>
<dbReference type="Gene3D" id="1.25.40.10">
    <property type="entry name" value="Tetratricopeptide repeat domain"/>
    <property type="match status" value="1"/>
</dbReference>
<sequence>MAKDPTDIWAWTHADEERFAAEDGPKKTMIRYYYEFWQQYKNDGDSANLAINQALDIARSTGDLRWQLHLRHWRLQLWLHQNNVKKALPEAVDLLTLATDERVRDVPQRICAYHDIVECYVEMDAAGYYEEIVENSQHILAQLPKRHSCATCARLHIAQAAADAGRVPEAELWLKLCEANITEERYPELVTSFGNKYEALEKWKEAERYYRESMDIARKRESMPDFMNAVLGLARAKVAQGQSQEAASLLDNVRGNLKYRGSTPQLARLLEVEGHLGHALKNPQLAVSSLTRSARINLDVGRYRAAALNALSAVEIARASNLKEKESEEALEIAAQAVGYMPPASRDIYERLATLGREPIHAPLEEPGAVPLTPEQEEERHARKELMALEEMLQQNMALGDARGVAIILFRLSRWYYGHKAQRAAVDYLIWNAALERWLKLASEQREDAVSALSGIREELPAGTVDAALEAAAASLPEQLKPLLGEQVSPVRWSWLVRCVGQEVRGEPVLEEEPIEKDADEGFNDWLEYNAGTIALMLRFSQKASSKEREQWASALDQQGNAISKQAQEHPVQGEGAEEQLQVTLALIKSLAALSRGSTGEEARALALPPFDGLIDRIEAISKLPIWEMPGFAPLDLMVEQAARDTVRALTRVDEYRKERLRRLAFRLQLMQYDLLDVPEAEELEPIAHFLEALRKLLLSDGKRLPKFDEPLPEPFNGLLAATFKSAQAQGVIDNESPPHS</sequence>
<dbReference type="InterPro" id="IPR011990">
    <property type="entry name" value="TPR-like_helical_dom_sf"/>
</dbReference>
<dbReference type="Proteomes" id="UP000654345">
    <property type="component" value="Unassembled WGS sequence"/>
</dbReference>
<reference evidence="1 2" key="1">
    <citation type="journal article" date="2021" name="Int. J. Syst. Evol. Microbiol.">
        <title>Reticulibacter mediterranei gen. nov., sp. nov., within the new family Reticulibacteraceae fam. nov., and Ktedonospora formicarum gen. nov., sp. nov., Ktedonobacter robiniae sp. nov., Dictyobacter formicarum sp. nov. and Dictyobacter arantiisoli sp. nov., belonging to the class Ktedonobacteria.</title>
        <authorList>
            <person name="Yabe S."/>
            <person name="Zheng Y."/>
            <person name="Wang C.M."/>
            <person name="Sakai Y."/>
            <person name="Abe K."/>
            <person name="Yokota A."/>
            <person name="Donadio S."/>
            <person name="Cavaletti L."/>
            <person name="Monciardini P."/>
        </authorList>
    </citation>
    <scope>NUCLEOTIDE SEQUENCE [LARGE SCALE GENOMIC DNA]</scope>
    <source>
        <strain evidence="1 2">SOSP1-30</strain>
    </source>
</reference>
<dbReference type="RefSeq" id="WP_201375778.1">
    <property type="nucleotide sequence ID" value="NZ_BNJG01000003.1"/>
</dbReference>
<proteinExistence type="predicted"/>
<dbReference type="SUPFAM" id="SSF48452">
    <property type="entry name" value="TPR-like"/>
    <property type="match status" value="1"/>
</dbReference>
<evidence type="ECO:0000313" key="2">
    <source>
        <dbReference type="Proteomes" id="UP000654345"/>
    </source>
</evidence>
<organism evidence="1 2">
    <name type="scientific">Ktedonobacter robiniae</name>
    <dbReference type="NCBI Taxonomy" id="2778365"/>
    <lineage>
        <taxon>Bacteria</taxon>
        <taxon>Bacillati</taxon>
        <taxon>Chloroflexota</taxon>
        <taxon>Ktedonobacteria</taxon>
        <taxon>Ktedonobacterales</taxon>
        <taxon>Ktedonobacteraceae</taxon>
        <taxon>Ktedonobacter</taxon>
    </lineage>
</organism>